<comment type="similarity">
    <text evidence="1">Belongs to the glycosyl hydrolase 16 family.</text>
</comment>
<keyword evidence="2" id="KW-0732">Signal</keyword>
<dbReference type="SUPFAM" id="SSF49899">
    <property type="entry name" value="Concanavalin A-like lectins/glucanases"/>
    <property type="match status" value="1"/>
</dbReference>
<accession>A0A7R9KN60</accession>
<dbReference type="Gene3D" id="2.60.120.200">
    <property type="match status" value="1"/>
</dbReference>
<dbReference type="CDD" id="cd08023">
    <property type="entry name" value="GH16_laminarinase_like"/>
    <property type="match status" value="1"/>
</dbReference>
<gene>
    <name evidence="4" type="ORF">OSB1V03_LOCUS5375</name>
</gene>
<dbReference type="Proteomes" id="UP000759131">
    <property type="component" value="Unassembled WGS sequence"/>
</dbReference>
<evidence type="ECO:0000259" key="3">
    <source>
        <dbReference type="PROSITE" id="PS51762"/>
    </source>
</evidence>
<dbReference type="PROSITE" id="PS51762">
    <property type="entry name" value="GH16_2"/>
    <property type="match status" value="1"/>
</dbReference>
<protein>
    <recommendedName>
        <fullName evidence="3">GH16 domain-containing protein</fullName>
    </recommendedName>
</protein>
<feature type="signal peptide" evidence="2">
    <location>
        <begin position="1"/>
        <end position="19"/>
    </location>
</feature>
<dbReference type="GO" id="GO:0005975">
    <property type="term" value="P:carbohydrate metabolic process"/>
    <property type="evidence" value="ECO:0007669"/>
    <property type="project" value="InterPro"/>
</dbReference>
<sequence length="275" mass="31916">MLLTSIITVFMAFIGRGYGEWALVWEDNFDGQSLDKTKWTYETGAEPKWGNHQLQYYTEDRRENVRVENGHLVIEARPEPMDKSQFTSGRLHTNNGWTRGRFVVSARLPKGKHLWPAVWIMPTQNTYGNWPASGDIDIFQFRGQKSDTVEAKAQYGGPYPNHTVSVSPLTKFTDLSVGFHTFTFEWDETEMRWLVDGQQYFMVDVHRDLWSHKGVDPYTQIGQPFDKPFYLILNVAVGGDYFPVDVYGPQVTPEEAKQWPKPTMEVDFVRVYQQK</sequence>
<feature type="chain" id="PRO_5035591634" description="GH16 domain-containing protein" evidence="2">
    <location>
        <begin position="20"/>
        <end position="275"/>
    </location>
</feature>
<evidence type="ECO:0000256" key="2">
    <source>
        <dbReference type="SAM" id="SignalP"/>
    </source>
</evidence>
<dbReference type="InterPro" id="IPR050546">
    <property type="entry name" value="Glycosyl_Hydrlase_16"/>
</dbReference>
<keyword evidence="5" id="KW-1185">Reference proteome</keyword>
<dbReference type="EMBL" id="OC857259">
    <property type="protein sequence ID" value="CAD7624937.1"/>
    <property type="molecule type" value="Genomic_DNA"/>
</dbReference>
<name>A0A7R9KN60_9ACAR</name>
<dbReference type="OrthoDB" id="4991342at2759"/>
<evidence type="ECO:0000313" key="5">
    <source>
        <dbReference type="Proteomes" id="UP000759131"/>
    </source>
</evidence>
<dbReference type="EMBL" id="CAJPIZ010002684">
    <property type="protein sequence ID" value="CAG2105367.1"/>
    <property type="molecule type" value="Genomic_DNA"/>
</dbReference>
<proteinExistence type="inferred from homology"/>
<dbReference type="Pfam" id="PF00722">
    <property type="entry name" value="Glyco_hydro_16"/>
    <property type="match status" value="1"/>
</dbReference>
<evidence type="ECO:0000313" key="4">
    <source>
        <dbReference type="EMBL" id="CAD7624937.1"/>
    </source>
</evidence>
<dbReference type="PANTHER" id="PTHR10963">
    <property type="entry name" value="GLYCOSYL HYDROLASE-RELATED"/>
    <property type="match status" value="1"/>
</dbReference>
<dbReference type="AlphaFoldDB" id="A0A7R9KN60"/>
<dbReference type="PANTHER" id="PTHR10963:SF55">
    <property type="entry name" value="GLYCOSIDE HYDROLASE FAMILY 16 PROTEIN"/>
    <property type="match status" value="1"/>
</dbReference>
<organism evidence="4">
    <name type="scientific">Medioppia subpectinata</name>
    <dbReference type="NCBI Taxonomy" id="1979941"/>
    <lineage>
        <taxon>Eukaryota</taxon>
        <taxon>Metazoa</taxon>
        <taxon>Ecdysozoa</taxon>
        <taxon>Arthropoda</taxon>
        <taxon>Chelicerata</taxon>
        <taxon>Arachnida</taxon>
        <taxon>Acari</taxon>
        <taxon>Acariformes</taxon>
        <taxon>Sarcoptiformes</taxon>
        <taxon>Oribatida</taxon>
        <taxon>Brachypylina</taxon>
        <taxon>Oppioidea</taxon>
        <taxon>Oppiidae</taxon>
        <taxon>Medioppia</taxon>
    </lineage>
</organism>
<dbReference type="InterPro" id="IPR000757">
    <property type="entry name" value="Beta-glucanase-like"/>
</dbReference>
<reference evidence="4" key="1">
    <citation type="submission" date="2020-11" db="EMBL/GenBank/DDBJ databases">
        <authorList>
            <person name="Tran Van P."/>
        </authorList>
    </citation>
    <scope>NUCLEOTIDE SEQUENCE</scope>
</reference>
<dbReference type="GO" id="GO:0004553">
    <property type="term" value="F:hydrolase activity, hydrolyzing O-glycosyl compounds"/>
    <property type="evidence" value="ECO:0007669"/>
    <property type="project" value="InterPro"/>
</dbReference>
<feature type="domain" description="GH16" evidence="3">
    <location>
        <begin position="18"/>
        <end position="275"/>
    </location>
</feature>
<dbReference type="InterPro" id="IPR013320">
    <property type="entry name" value="ConA-like_dom_sf"/>
</dbReference>
<evidence type="ECO:0000256" key="1">
    <source>
        <dbReference type="ARBA" id="ARBA00006865"/>
    </source>
</evidence>